<dbReference type="EMBL" id="CP070273">
    <property type="protein sequence ID" value="QRV23368.1"/>
    <property type="molecule type" value="Genomic_DNA"/>
</dbReference>
<evidence type="ECO:0000313" key="1">
    <source>
        <dbReference type="EMBL" id="QRV23368.1"/>
    </source>
</evidence>
<sequence length="193" mass="22443">MPKYSLSFTTGAALIHESVLVADLYVELRDWSDVRDRVLENNIFQTRTASTSKKLYSEVSKRLKLLSDEQLSLLSEGTEVQTKAMVWLAICRYYKFFYDFTIEVIIPQYETARFLLTYEDYNAFFNAKAEWHDNLDSASKQTKVKARQVFFKMIKECGLIDHSNELQPQKIDKKLIKVLQASSDELRLYPGIG</sequence>
<dbReference type="Gene3D" id="1.10.3540.10">
    <property type="entry name" value="uncharacterized protein from magnetospirillum magneticum domain"/>
    <property type="match status" value="1"/>
</dbReference>
<name>A0ABX7IM12_9GAMM</name>
<protein>
    <submittedName>
        <fullName evidence="1">DUF1819 family protein</fullName>
    </submittedName>
</protein>
<gene>
    <name evidence="1" type="ORF">JSY38_15125</name>
</gene>
<dbReference type="Pfam" id="PF08849">
    <property type="entry name" value="BrxA"/>
    <property type="match status" value="1"/>
</dbReference>
<proteinExistence type="predicted"/>
<dbReference type="InterPro" id="IPR014948">
    <property type="entry name" value="BrxA"/>
</dbReference>
<dbReference type="RefSeq" id="WP_205113921.1">
    <property type="nucleotide sequence ID" value="NZ_CP070273.1"/>
</dbReference>
<accession>A0ABX7IM12</accession>
<dbReference type="Proteomes" id="UP000644167">
    <property type="component" value="Chromosome"/>
</dbReference>
<dbReference type="InterPro" id="IPR023137">
    <property type="entry name" value="BrxA_sf"/>
</dbReference>
<evidence type="ECO:0000313" key="2">
    <source>
        <dbReference type="Proteomes" id="UP000644167"/>
    </source>
</evidence>
<organism evidence="1 2">
    <name type="scientific">Marinomonas foliarum</name>
    <dbReference type="NCBI Taxonomy" id="491950"/>
    <lineage>
        <taxon>Bacteria</taxon>
        <taxon>Pseudomonadati</taxon>
        <taxon>Pseudomonadota</taxon>
        <taxon>Gammaproteobacteria</taxon>
        <taxon>Oceanospirillales</taxon>
        <taxon>Oceanospirillaceae</taxon>
        <taxon>Marinomonas</taxon>
    </lineage>
</organism>
<keyword evidence="2" id="KW-1185">Reference proteome</keyword>
<reference evidence="1 2" key="1">
    <citation type="submission" date="2021-02" db="EMBL/GenBank/DDBJ databases">
        <title>The genome of Marinomonas foliarum JZW.</title>
        <authorList>
            <person name="Sun M."/>
        </authorList>
    </citation>
    <scope>NUCLEOTIDE SEQUENCE [LARGE SCALE GENOMIC DNA]</scope>
    <source>
        <strain evidence="1 2">JZW</strain>
    </source>
</reference>